<gene>
    <name evidence="2" type="ORF">GMBLW1_44300</name>
</gene>
<dbReference type="SUPFAM" id="SSF117281">
    <property type="entry name" value="Kelch motif"/>
    <property type="match status" value="1"/>
</dbReference>
<dbReference type="InParanoid" id="A0A6C2YUD9"/>
<dbReference type="KEGG" id="tim:GMBLW1_44300"/>
<protein>
    <submittedName>
        <fullName evidence="2">Uncharacterized protein</fullName>
    </submittedName>
</protein>
<evidence type="ECO:0000256" key="1">
    <source>
        <dbReference type="SAM" id="SignalP"/>
    </source>
</evidence>
<dbReference type="InterPro" id="IPR006652">
    <property type="entry name" value="Kelch_1"/>
</dbReference>
<evidence type="ECO:0000313" key="2">
    <source>
        <dbReference type="EMBL" id="VIP04763.1"/>
    </source>
</evidence>
<organism evidence="2">
    <name type="scientific">Tuwongella immobilis</name>
    <dbReference type="NCBI Taxonomy" id="692036"/>
    <lineage>
        <taxon>Bacteria</taxon>
        <taxon>Pseudomonadati</taxon>
        <taxon>Planctomycetota</taxon>
        <taxon>Planctomycetia</taxon>
        <taxon>Gemmatales</taxon>
        <taxon>Gemmataceae</taxon>
        <taxon>Tuwongella</taxon>
    </lineage>
</organism>
<keyword evidence="1" id="KW-0732">Signal</keyword>
<dbReference type="InterPro" id="IPR015915">
    <property type="entry name" value="Kelch-typ_b-propeller"/>
</dbReference>
<dbReference type="EMBL" id="LR593887">
    <property type="protein sequence ID" value="VTS06885.1"/>
    <property type="molecule type" value="Genomic_DNA"/>
</dbReference>
<feature type="signal peptide" evidence="1">
    <location>
        <begin position="1"/>
        <end position="20"/>
    </location>
</feature>
<dbReference type="AlphaFoldDB" id="A0A6C2YUD9"/>
<dbReference type="PANTHER" id="PTHR45632">
    <property type="entry name" value="LD33804P"/>
    <property type="match status" value="1"/>
</dbReference>
<proteinExistence type="predicted"/>
<dbReference type="RefSeq" id="WP_162659799.1">
    <property type="nucleotide sequence ID" value="NZ_LR593887.1"/>
</dbReference>
<reference evidence="2" key="1">
    <citation type="submission" date="2019-04" db="EMBL/GenBank/DDBJ databases">
        <authorList>
            <consortium name="Science for Life Laboratories"/>
        </authorList>
    </citation>
    <scope>NUCLEOTIDE SEQUENCE</scope>
    <source>
        <strain evidence="2">MBLW1</strain>
    </source>
</reference>
<dbReference type="Proteomes" id="UP000464378">
    <property type="component" value="Chromosome"/>
</dbReference>
<dbReference type="SMART" id="SM00612">
    <property type="entry name" value="Kelch"/>
    <property type="match status" value="2"/>
</dbReference>
<name>A0A6C2YUD9_9BACT</name>
<dbReference type="EMBL" id="LR586016">
    <property type="protein sequence ID" value="VIP04763.1"/>
    <property type="molecule type" value="Genomic_DNA"/>
</dbReference>
<sequence>MKILTASLGLLLMLGVTASAETPALNYPPTPESVSSLGAIASDGYVYVYGGHRGKAHSYSVDTASGNFARLNLVEGKQWEKLPGGPGVQGMNLAAHQGLIYRVGGMQPRNAKGQPSDNHSLADAARYNPQTNAWEALPALPEARSSHDLVVIGNSLVVIGGWKLAGKSEPEWATTGLMMDLSAKKLEWKSFEQPFKRRALTAASLNGKLYVLGGLDMEGEASRQVAIYDPATKQWSEGPAYPGSGMDGFSAAACVLRDRLYLSVASGPVLRLSADGKSWEKIGELANKRFVHRLVPIAPDRLMAVGGASRGANVATVDVVQLPAEPTTPVNTTPAASAGK</sequence>
<keyword evidence="3" id="KW-1185">Reference proteome</keyword>
<evidence type="ECO:0000313" key="3">
    <source>
        <dbReference type="Proteomes" id="UP000464378"/>
    </source>
</evidence>
<dbReference type="Pfam" id="PF01344">
    <property type="entry name" value="Kelch_1"/>
    <property type="match status" value="1"/>
</dbReference>
<feature type="chain" id="PRO_5036172876" evidence="1">
    <location>
        <begin position="21"/>
        <end position="340"/>
    </location>
</feature>
<dbReference type="Gene3D" id="2.120.10.80">
    <property type="entry name" value="Kelch-type beta propeller"/>
    <property type="match status" value="1"/>
</dbReference>
<accession>A0A6C2YUD9</accession>